<reference evidence="1 2" key="1">
    <citation type="journal article" date="2015" name="Genome Announc.">
        <title>Draft Genome Sequence of the Thermophile Thermus filiformis ATCC 43280, Producer of Carotenoid-(Di)glucoside-Branched Fatty Acid (Di)esters and Source of Hyperthermostable Enzymes of Biotechnological Interest.</title>
        <authorList>
            <person name="Mandelli F."/>
            <person name="Oliveira Ramires B."/>
            <person name="Couger M.B."/>
            <person name="Paixao D.A."/>
            <person name="Camilo C.M."/>
            <person name="Polikarpov I."/>
            <person name="Prade R."/>
            <person name="Riano-Pachon D.M."/>
            <person name="Squina F.M."/>
        </authorList>
    </citation>
    <scope>NUCLEOTIDE SEQUENCE [LARGE SCALE GENOMIC DNA]</scope>
    <source>
        <strain evidence="1 2">ATCC 43280</strain>
    </source>
</reference>
<proteinExistence type="predicted"/>
<dbReference type="Gene3D" id="3.20.20.410">
    <property type="entry name" value="Protein of unknown function UPF0759"/>
    <property type="match status" value="1"/>
</dbReference>
<dbReference type="RefSeq" id="WP_038064549.1">
    <property type="nucleotide sequence ID" value="NZ_JPSL02000040.1"/>
</dbReference>
<gene>
    <name evidence="1" type="ORF">THFILI_10905</name>
</gene>
<dbReference type="AlphaFoldDB" id="A0A0A2X9E1"/>
<dbReference type="PANTHER" id="PTHR30348">
    <property type="entry name" value="UNCHARACTERIZED PROTEIN YECE"/>
    <property type="match status" value="1"/>
</dbReference>
<comment type="caution">
    <text evidence="1">The sequence shown here is derived from an EMBL/GenBank/DDBJ whole genome shotgun (WGS) entry which is preliminary data.</text>
</comment>
<dbReference type="SUPFAM" id="SSF117396">
    <property type="entry name" value="TM1631-like"/>
    <property type="match status" value="1"/>
</dbReference>
<evidence type="ECO:0008006" key="3">
    <source>
        <dbReference type="Google" id="ProtNLM"/>
    </source>
</evidence>
<sequence>MRVFLGTGGFAYEDWVGLLYPSPRRQDWLRYYAERMNALEVNATFYALPGERTFLGLLKKSEGRLHFALKLHRSMTHDRNAPPEAYERLKGAVRPLREAGLLGPFLAQFPQSFHRTPENRRYLLELAGRFEGERLAVEFRHASWHREEVYRAFRERGLIFVCPDYPRLPGLPPFRFVATSSTAYLRLSGRNAKAWHEATSAAERHDYRYSEEELRVFAEALKAHAEDLEEAWVIFNNTTKGHALFNLETFRALLALGPGGGQGG</sequence>
<dbReference type="STRING" id="276.THFILI_10905"/>
<name>A0A0A2X9E1_THEFI</name>
<dbReference type="EMBL" id="JPSL02000040">
    <property type="protein sequence ID" value="KGQ21814.1"/>
    <property type="molecule type" value="Genomic_DNA"/>
</dbReference>
<evidence type="ECO:0000313" key="2">
    <source>
        <dbReference type="Proteomes" id="UP000030364"/>
    </source>
</evidence>
<accession>A0A0A2X9E1</accession>
<dbReference type="OrthoDB" id="9780310at2"/>
<organism evidence="1 2">
    <name type="scientific">Thermus filiformis</name>
    <dbReference type="NCBI Taxonomy" id="276"/>
    <lineage>
        <taxon>Bacteria</taxon>
        <taxon>Thermotogati</taxon>
        <taxon>Deinococcota</taxon>
        <taxon>Deinococci</taxon>
        <taxon>Thermales</taxon>
        <taxon>Thermaceae</taxon>
        <taxon>Thermus</taxon>
    </lineage>
</organism>
<evidence type="ECO:0000313" key="1">
    <source>
        <dbReference type="EMBL" id="KGQ21814.1"/>
    </source>
</evidence>
<protein>
    <recommendedName>
        <fullName evidence="3">Histidine kinase</fullName>
    </recommendedName>
</protein>
<dbReference type="Proteomes" id="UP000030364">
    <property type="component" value="Unassembled WGS sequence"/>
</dbReference>
<dbReference type="PANTHER" id="PTHR30348:SF13">
    <property type="entry name" value="UPF0759 PROTEIN YUNF"/>
    <property type="match status" value="1"/>
</dbReference>
<dbReference type="Pfam" id="PF01904">
    <property type="entry name" value="DUF72"/>
    <property type="match status" value="1"/>
</dbReference>
<dbReference type="InterPro" id="IPR002763">
    <property type="entry name" value="DUF72"/>
</dbReference>
<dbReference type="InterPro" id="IPR036520">
    <property type="entry name" value="UPF0759_sf"/>
</dbReference>
<keyword evidence="2" id="KW-1185">Reference proteome</keyword>